<dbReference type="Proteomes" id="UP000492821">
    <property type="component" value="Unassembled WGS sequence"/>
</dbReference>
<dbReference type="AlphaFoldDB" id="A0A7E4UVN3"/>
<reference evidence="2" key="2">
    <citation type="submission" date="2020-10" db="UniProtKB">
        <authorList>
            <consortium name="WormBaseParasite"/>
        </authorList>
    </citation>
    <scope>IDENTIFICATION</scope>
</reference>
<reference evidence="1" key="1">
    <citation type="journal article" date="2013" name="Genetics">
        <title>The draft genome and transcriptome of Panagrellus redivivus are shaped by the harsh demands of a free-living lifestyle.</title>
        <authorList>
            <person name="Srinivasan J."/>
            <person name="Dillman A.R."/>
            <person name="Macchietto M.G."/>
            <person name="Heikkinen L."/>
            <person name="Lakso M."/>
            <person name="Fracchia K.M."/>
            <person name="Antoshechkin I."/>
            <person name="Mortazavi A."/>
            <person name="Wong G."/>
            <person name="Sternberg P.W."/>
        </authorList>
    </citation>
    <scope>NUCLEOTIDE SEQUENCE [LARGE SCALE GENOMIC DNA]</scope>
    <source>
        <strain evidence="1">MT8872</strain>
    </source>
</reference>
<sequence length="143" mass="17293">MPDIVDLQYYTYSDKFQTIIPSNTCVRNVTDVIISPDTRQIIDEPDLEDLFATFPKVQALVLWFYMHNLWMIDILKYQKHGLTWFGLCVYYDEYSNLLYDWDFDNFRTFLLVSFFEKTHNIRTVMFFEASMYDAMDPEYFFAP</sequence>
<protein>
    <submittedName>
        <fullName evidence="2">Uncharacterized protein</fullName>
    </submittedName>
</protein>
<evidence type="ECO:0000313" key="1">
    <source>
        <dbReference type="Proteomes" id="UP000492821"/>
    </source>
</evidence>
<organism evidence="1 2">
    <name type="scientific">Panagrellus redivivus</name>
    <name type="common">Microworm</name>
    <dbReference type="NCBI Taxonomy" id="6233"/>
    <lineage>
        <taxon>Eukaryota</taxon>
        <taxon>Metazoa</taxon>
        <taxon>Ecdysozoa</taxon>
        <taxon>Nematoda</taxon>
        <taxon>Chromadorea</taxon>
        <taxon>Rhabditida</taxon>
        <taxon>Tylenchina</taxon>
        <taxon>Panagrolaimomorpha</taxon>
        <taxon>Panagrolaimoidea</taxon>
        <taxon>Panagrolaimidae</taxon>
        <taxon>Panagrellus</taxon>
    </lineage>
</organism>
<evidence type="ECO:0000313" key="2">
    <source>
        <dbReference type="WBParaSite" id="Pan_g13319.t1"/>
    </source>
</evidence>
<accession>A0A7E4UVN3</accession>
<keyword evidence="1" id="KW-1185">Reference proteome</keyword>
<dbReference type="WBParaSite" id="Pan_g13319.t1">
    <property type="protein sequence ID" value="Pan_g13319.t1"/>
    <property type="gene ID" value="Pan_g13319"/>
</dbReference>
<name>A0A7E4UVN3_PANRE</name>
<proteinExistence type="predicted"/>